<feature type="domain" description="CyaD-like alpha-helical hairpin" evidence="11">
    <location>
        <begin position="128"/>
        <end position="323"/>
    </location>
</feature>
<keyword evidence="14" id="KW-1185">Reference proteome</keyword>
<dbReference type="InterPro" id="IPR058982">
    <property type="entry name" value="Beta-barrel_AprE"/>
</dbReference>
<feature type="domain" description="AprE-like beta-barrel" evidence="12">
    <location>
        <begin position="361"/>
        <end position="450"/>
    </location>
</feature>
<dbReference type="SUPFAM" id="SSF111369">
    <property type="entry name" value="HlyD-like secretion proteins"/>
    <property type="match status" value="1"/>
</dbReference>
<gene>
    <name evidence="13" type="ORF">DX912_09590</name>
</gene>
<comment type="similarity">
    <text evidence="2 9">Belongs to the membrane fusion protein (MFP) (TC 8.A.1) family.</text>
</comment>
<evidence type="ECO:0000256" key="3">
    <source>
        <dbReference type="ARBA" id="ARBA00022448"/>
    </source>
</evidence>
<evidence type="ECO:0000256" key="7">
    <source>
        <dbReference type="ARBA" id="ARBA00022989"/>
    </source>
</evidence>
<dbReference type="PANTHER" id="PTHR30386:SF27">
    <property type="entry name" value="MEMBRANE FUSION PROTEIN (MFP) FAMILY PROTEIN"/>
    <property type="match status" value="1"/>
</dbReference>
<proteinExistence type="inferred from homology"/>
<feature type="transmembrane region" description="Helical" evidence="9">
    <location>
        <begin position="63"/>
        <end position="86"/>
    </location>
</feature>
<dbReference type="GO" id="GO:0005886">
    <property type="term" value="C:plasma membrane"/>
    <property type="evidence" value="ECO:0007669"/>
    <property type="project" value="UniProtKB-SubCell"/>
</dbReference>
<dbReference type="PRINTS" id="PR01490">
    <property type="entry name" value="RTXTOXIND"/>
</dbReference>
<dbReference type="Gene3D" id="2.40.30.170">
    <property type="match status" value="1"/>
</dbReference>
<keyword evidence="6 9" id="KW-0812">Transmembrane</keyword>
<keyword evidence="10" id="KW-0175">Coiled coil</keyword>
<dbReference type="Pfam" id="PF26002">
    <property type="entry name" value="Beta-barrel_AprE"/>
    <property type="match status" value="1"/>
</dbReference>
<dbReference type="EMBL" id="QTJR01000005">
    <property type="protein sequence ID" value="RDY67510.1"/>
    <property type="molecule type" value="Genomic_DNA"/>
</dbReference>
<keyword evidence="3 9" id="KW-0813">Transport</keyword>
<protein>
    <recommendedName>
        <fullName evidence="9">Membrane fusion protein (MFP) family protein</fullName>
    </recommendedName>
</protein>
<dbReference type="InterPro" id="IPR010129">
    <property type="entry name" value="T1SS_HlyD"/>
</dbReference>
<keyword evidence="5 9" id="KW-0997">Cell inner membrane</keyword>
<evidence type="ECO:0000256" key="9">
    <source>
        <dbReference type="RuleBase" id="RU365093"/>
    </source>
</evidence>
<dbReference type="Pfam" id="PF25988">
    <property type="entry name" value="HH_CyaD"/>
    <property type="match status" value="1"/>
</dbReference>
<dbReference type="Gene3D" id="2.40.50.100">
    <property type="match status" value="1"/>
</dbReference>
<dbReference type="PROSITE" id="PS00543">
    <property type="entry name" value="HLYD_FAMILY"/>
    <property type="match status" value="1"/>
</dbReference>
<reference evidence="13 14" key="1">
    <citation type="submission" date="2018-08" db="EMBL/GenBank/DDBJ databases">
        <title>Lysobacter soli KCTC 22011, whole genome shotgun sequence.</title>
        <authorList>
            <person name="Zhang X."/>
            <person name="Feng G."/>
            <person name="Zhu H."/>
        </authorList>
    </citation>
    <scope>NUCLEOTIDE SEQUENCE [LARGE SCALE GENOMIC DNA]</scope>
    <source>
        <strain evidence="13 14">KCTC 22011</strain>
    </source>
</reference>
<comment type="subcellular location">
    <subcellularLocation>
        <location evidence="1 9">Cell inner membrane</location>
        <topology evidence="1 9">Single-pass membrane protein</topology>
    </subcellularLocation>
</comment>
<dbReference type="Gene3D" id="1.10.287.470">
    <property type="entry name" value="Helix hairpin bin"/>
    <property type="match status" value="1"/>
</dbReference>
<sequence length="473" mass="51926">MKHVLHGLRDFAARYVDIFRSAWKIRAQLDPPQRTADERAFLPAHLELTEAPVSPTARWTMRIIVAFFCVALLWACIGKLDIVAVAPGKTVVDSRTKVVQPAETGVVHRILVRDGQAVKQGQLLIELDATATGAERAQASEALVNARLAVLRLDALATSLQRNAAPALTAAADLPPDRMNAEKALARSQYETYQAKRQALEANIAQRHAELRTTGATIAPLDESARISKERAQDYGKLVEGKYVGRHEYLLREQERIAAERDLATQRNRVQEIRSALSAAEEELRVLVTDTRQQTLDQLRQATEQVAQLTPEVAKTGQRDRLMALRAPVDGTVQQLAVHTVGGVVTPAQPLMVVVPSEEALEVEATILNKDIGFVRAGQPVTVKVESFPYTRYGYLKGIVASVSHDAAQDEQLGLVFPARVRLSGASLNIDGVEVGLTPGMALSVEIKTGKRRVIDYLLSPLRQHGTEALRER</sequence>
<evidence type="ECO:0000259" key="11">
    <source>
        <dbReference type="Pfam" id="PF25988"/>
    </source>
</evidence>
<evidence type="ECO:0000256" key="4">
    <source>
        <dbReference type="ARBA" id="ARBA00022475"/>
    </source>
</evidence>
<dbReference type="PANTHER" id="PTHR30386">
    <property type="entry name" value="MEMBRANE FUSION SUBUNIT OF EMRAB-TOLC MULTIDRUG EFFLUX PUMP"/>
    <property type="match status" value="1"/>
</dbReference>
<evidence type="ECO:0000259" key="12">
    <source>
        <dbReference type="Pfam" id="PF26002"/>
    </source>
</evidence>
<dbReference type="InterPro" id="IPR050739">
    <property type="entry name" value="MFP"/>
</dbReference>
<organism evidence="13 14">
    <name type="scientific">Lysobacter soli</name>
    <dbReference type="NCBI Taxonomy" id="453783"/>
    <lineage>
        <taxon>Bacteria</taxon>
        <taxon>Pseudomonadati</taxon>
        <taxon>Pseudomonadota</taxon>
        <taxon>Gammaproteobacteria</taxon>
        <taxon>Lysobacterales</taxon>
        <taxon>Lysobacteraceae</taxon>
        <taxon>Lysobacter</taxon>
    </lineage>
</organism>
<dbReference type="RefSeq" id="WP_115842277.1">
    <property type="nucleotide sequence ID" value="NZ_CP183976.1"/>
</dbReference>
<dbReference type="InterPro" id="IPR006144">
    <property type="entry name" value="Secretion_HlyD_CS"/>
</dbReference>
<comment type="caution">
    <text evidence="13">The sequence shown here is derived from an EMBL/GenBank/DDBJ whole genome shotgun (WGS) entry which is preliminary data.</text>
</comment>
<name>A0A3D8VDS9_9GAMM</name>
<dbReference type="AlphaFoldDB" id="A0A3D8VDS9"/>
<dbReference type="InterPro" id="IPR059040">
    <property type="entry name" value="HH_CyaD-like"/>
</dbReference>
<dbReference type="NCBIfam" id="TIGR01843">
    <property type="entry name" value="type_I_hlyD"/>
    <property type="match status" value="1"/>
</dbReference>
<evidence type="ECO:0000256" key="2">
    <source>
        <dbReference type="ARBA" id="ARBA00009477"/>
    </source>
</evidence>
<keyword evidence="4 9" id="KW-1003">Cell membrane</keyword>
<accession>A0A3D8VDS9</accession>
<keyword evidence="8 9" id="KW-0472">Membrane</keyword>
<evidence type="ECO:0000256" key="10">
    <source>
        <dbReference type="SAM" id="Coils"/>
    </source>
</evidence>
<feature type="coiled-coil region" evidence="10">
    <location>
        <begin position="263"/>
        <end position="290"/>
    </location>
</feature>
<keyword evidence="7 9" id="KW-1133">Transmembrane helix</keyword>
<feature type="coiled-coil region" evidence="10">
    <location>
        <begin position="183"/>
        <end position="210"/>
    </location>
</feature>
<evidence type="ECO:0000256" key="6">
    <source>
        <dbReference type="ARBA" id="ARBA00022692"/>
    </source>
</evidence>
<evidence type="ECO:0000256" key="5">
    <source>
        <dbReference type="ARBA" id="ARBA00022519"/>
    </source>
</evidence>
<dbReference type="GO" id="GO:0009306">
    <property type="term" value="P:protein secretion"/>
    <property type="evidence" value="ECO:0007669"/>
    <property type="project" value="InterPro"/>
</dbReference>
<dbReference type="Proteomes" id="UP000256829">
    <property type="component" value="Unassembled WGS sequence"/>
</dbReference>
<evidence type="ECO:0000313" key="14">
    <source>
        <dbReference type="Proteomes" id="UP000256829"/>
    </source>
</evidence>
<evidence type="ECO:0000256" key="1">
    <source>
        <dbReference type="ARBA" id="ARBA00004377"/>
    </source>
</evidence>
<evidence type="ECO:0000313" key="13">
    <source>
        <dbReference type="EMBL" id="RDY67510.1"/>
    </source>
</evidence>
<evidence type="ECO:0000256" key="8">
    <source>
        <dbReference type="ARBA" id="ARBA00023136"/>
    </source>
</evidence>